<dbReference type="Proteomes" id="UP000625711">
    <property type="component" value="Unassembled WGS sequence"/>
</dbReference>
<feature type="compositionally biased region" description="Basic and acidic residues" evidence="1">
    <location>
        <begin position="32"/>
        <end position="42"/>
    </location>
</feature>
<organism evidence="2 3">
    <name type="scientific">Rhynchophorus ferrugineus</name>
    <name type="common">Red palm weevil</name>
    <name type="synonym">Curculio ferrugineus</name>
    <dbReference type="NCBI Taxonomy" id="354439"/>
    <lineage>
        <taxon>Eukaryota</taxon>
        <taxon>Metazoa</taxon>
        <taxon>Ecdysozoa</taxon>
        <taxon>Arthropoda</taxon>
        <taxon>Hexapoda</taxon>
        <taxon>Insecta</taxon>
        <taxon>Pterygota</taxon>
        <taxon>Neoptera</taxon>
        <taxon>Endopterygota</taxon>
        <taxon>Coleoptera</taxon>
        <taxon>Polyphaga</taxon>
        <taxon>Cucujiformia</taxon>
        <taxon>Curculionidae</taxon>
        <taxon>Dryophthorinae</taxon>
        <taxon>Rhynchophorus</taxon>
    </lineage>
</organism>
<evidence type="ECO:0000313" key="2">
    <source>
        <dbReference type="EMBL" id="KAF7269196.1"/>
    </source>
</evidence>
<comment type="caution">
    <text evidence="2">The sequence shown here is derived from an EMBL/GenBank/DDBJ whole genome shotgun (WGS) entry which is preliminary data.</text>
</comment>
<name>A0A834HZ37_RHYFE</name>
<evidence type="ECO:0000256" key="1">
    <source>
        <dbReference type="SAM" id="MobiDB-lite"/>
    </source>
</evidence>
<accession>A0A834HZ37</accession>
<reference evidence="2" key="1">
    <citation type="submission" date="2020-08" db="EMBL/GenBank/DDBJ databases">
        <title>Genome sequencing and assembly of the red palm weevil Rhynchophorus ferrugineus.</title>
        <authorList>
            <person name="Dias G.B."/>
            <person name="Bergman C.M."/>
            <person name="Manee M."/>
        </authorList>
    </citation>
    <scope>NUCLEOTIDE SEQUENCE</scope>
    <source>
        <strain evidence="2">AA-2017</strain>
        <tissue evidence="2">Whole larva</tissue>
    </source>
</reference>
<protein>
    <submittedName>
        <fullName evidence="2">Uncharacterized protein</fullName>
    </submittedName>
</protein>
<dbReference type="EMBL" id="JAACXV010014249">
    <property type="protein sequence ID" value="KAF7269196.1"/>
    <property type="molecule type" value="Genomic_DNA"/>
</dbReference>
<proteinExistence type="predicted"/>
<feature type="region of interest" description="Disordered" evidence="1">
    <location>
        <begin position="19"/>
        <end position="42"/>
    </location>
</feature>
<dbReference type="AlphaFoldDB" id="A0A834HZ37"/>
<keyword evidence="3" id="KW-1185">Reference proteome</keyword>
<gene>
    <name evidence="2" type="ORF">GWI33_017769</name>
</gene>
<sequence length="115" mass="13221">MLRMMVLVSILNPSTSDFEGPKLTVPRSISPRKPENRNDIPIRNHSDKLVLVSSTFSCGVTYKLFHSHSSVPFEPPVPYNHARTYTHTHTHGQHPEQDHLIETFEFEERECAIIN</sequence>
<evidence type="ECO:0000313" key="3">
    <source>
        <dbReference type="Proteomes" id="UP000625711"/>
    </source>
</evidence>